<evidence type="ECO:0000256" key="6">
    <source>
        <dbReference type="ARBA" id="ARBA00022705"/>
    </source>
</evidence>
<keyword evidence="6" id="KW-0235">DNA replication</keyword>
<reference evidence="10 11" key="1">
    <citation type="submission" date="2017-07" db="EMBL/GenBank/DDBJ databases">
        <title>Characterization of ecologically diverse viruses infecting co-occurring strains of cosmopolitan hyperhalophilic Bacteroidetes.</title>
        <authorList>
            <person name="Villamor J."/>
            <person name="Ramos-Barbero M.D."/>
            <person name="Gonzalez-Torres P."/>
            <person name="Gabaldon T."/>
            <person name="Rollesso-Mora R."/>
            <person name="Meseguer I."/>
            <person name="Martinez-Garcia M."/>
            <person name="Santos F."/>
            <person name="Anton J."/>
        </authorList>
    </citation>
    <scope>NUCLEOTIDE SEQUENCE [LARGE SCALE GENOMIC DNA]</scope>
</reference>
<dbReference type="Proteomes" id="UP000240485">
    <property type="component" value="Segment"/>
</dbReference>
<evidence type="ECO:0000256" key="1">
    <source>
        <dbReference type="ARBA" id="ARBA00004496"/>
    </source>
</evidence>
<dbReference type="Gene3D" id="3.70.10.10">
    <property type="match status" value="1"/>
</dbReference>
<comment type="similarity">
    <text evidence="2">Belongs to the beta sliding clamp family.</text>
</comment>
<evidence type="ECO:0000256" key="5">
    <source>
        <dbReference type="ARBA" id="ARBA00022695"/>
    </source>
</evidence>
<dbReference type="NCBIfam" id="TIGR00663">
    <property type="entry name" value="dnan"/>
    <property type="match status" value="1"/>
</dbReference>
<dbReference type="InterPro" id="IPR022635">
    <property type="entry name" value="DNA_polIII_beta_C"/>
</dbReference>
<keyword evidence="11" id="KW-1185">Reference proteome</keyword>
<evidence type="ECO:0000313" key="10">
    <source>
        <dbReference type="EMBL" id="AUO79036.1"/>
    </source>
</evidence>
<evidence type="ECO:0000256" key="4">
    <source>
        <dbReference type="ARBA" id="ARBA00022679"/>
    </source>
</evidence>
<dbReference type="SMART" id="SM00480">
    <property type="entry name" value="POL3Bc"/>
    <property type="match status" value="1"/>
</dbReference>
<keyword evidence="5 10" id="KW-0548">Nucleotidyltransferase</keyword>
<protein>
    <submittedName>
        <fullName evidence="10">DNA polymerase III beta subunit</fullName>
        <ecNumber evidence="10">2.7.7.7</ecNumber>
    </submittedName>
</protein>
<dbReference type="KEGG" id="vg:40236256"/>
<evidence type="ECO:0000259" key="9">
    <source>
        <dbReference type="Pfam" id="PF02768"/>
    </source>
</evidence>
<dbReference type="Gene3D" id="3.10.150.10">
    <property type="entry name" value="DNA Polymerase III, subunit A, domain 2"/>
    <property type="match status" value="1"/>
</dbReference>
<organism evidence="10 11">
    <name type="scientific">Salinibacter phage M8CR30-2</name>
    <dbReference type="NCBI Taxonomy" id="2681615"/>
    <lineage>
        <taxon>Viruses</taxon>
        <taxon>Duplodnaviria</taxon>
        <taxon>Heunggongvirae</taxon>
        <taxon>Uroviricota</taxon>
        <taxon>Caudoviricetes</taxon>
        <taxon>Holosalinivirus</taxon>
        <taxon>Holosalinivirus M8CR302</taxon>
    </lineage>
</organism>
<dbReference type="RefSeq" id="YP_009639462.1">
    <property type="nucleotide sequence ID" value="NC_042350.1"/>
</dbReference>
<feature type="domain" description="DNA polymerase III beta sliding clamp C-terminal" evidence="9">
    <location>
        <begin position="239"/>
        <end position="357"/>
    </location>
</feature>
<keyword evidence="7" id="KW-0239">DNA-directed DNA polymerase</keyword>
<keyword evidence="3" id="KW-0963">Cytoplasm</keyword>
<dbReference type="PANTHER" id="PTHR30478">
    <property type="entry name" value="DNA POLYMERASE III SUBUNIT BETA"/>
    <property type="match status" value="1"/>
</dbReference>
<comment type="subcellular location">
    <subcellularLocation>
        <location evidence="1">Cytoplasm</location>
    </subcellularLocation>
</comment>
<dbReference type="PANTHER" id="PTHR30478:SF0">
    <property type="entry name" value="BETA SLIDING CLAMP"/>
    <property type="match status" value="1"/>
</dbReference>
<dbReference type="EC" id="2.7.7.7" evidence="10"/>
<sequence length="363" mass="39856">MKFTADSDTLYDTLRTAGRARPSSATMPILETVLLTQDGSSARARCTNLEQHVRDSCEVRDWEAAPGPSSAALPYKRLTDTLKALPETEVQVRVGPEYKLQLEAPQGSYEMMAQEPYNFPDLPDLENAEWDQRLQGDLMEAIERAKFAATTDHLRPAMMGLYVGPHVAVATDGHRLSKLDVDLSGAGEPLIIPDQALPMIERVDPSMMQGGNGAVAVRGEEGDVFTKTIDETYPSYDAVIPDNDDTMTVGREELLGAVTRAGIYTSGMSSTIRLSIFGDHLLVEGEDAQRSSEASETVPCEYSGEETLEIGFNADYLEEILSVATSERVRFELGSPNDAAVVRPQDREDHMMLLMPVMLNDYA</sequence>
<dbReference type="SUPFAM" id="SSF55979">
    <property type="entry name" value="DNA clamp"/>
    <property type="match status" value="3"/>
</dbReference>
<dbReference type="EMBL" id="MF580957">
    <property type="protein sequence ID" value="AUO79036.1"/>
    <property type="molecule type" value="Genomic_DNA"/>
</dbReference>
<dbReference type="Pfam" id="PF02768">
    <property type="entry name" value="DNA_pol3_beta_3"/>
    <property type="match status" value="1"/>
</dbReference>
<evidence type="ECO:0000256" key="8">
    <source>
        <dbReference type="ARBA" id="ARBA00023125"/>
    </source>
</evidence>
<evidence type="ECO:0000256" key="3">
    <source>
        <dbReference type="ARBA" id="ARBA00022490"/>
    </source>
</evidence>
<keyword evidence="8" id="KW-0238">DNA-binding</keyword>
<dbReference type="GO" id="GO:0008408">
    <property type="term" value="F:3'-5' exonuclease activity"/>
    <property type="evidence" value="ECO:0007669"/>
    <property type="project" value="InterPro"/>
</dbReference>
<accession>A0A2I6UGJ3</accession>
<dbReference type="GO" id="GO:0003887">
    <property type="term" value="F:DNA-directed DNA polymerase activity"/>
    <property type="evidence" value="ECO:0007669"/>
    <property type="project" value="UniProtKB-KW"/>
</dbReference>
<proteinExistence type="inferred from homology"/>
<name>A0A2I6UGJ3_9CAUD</name>
<dbReference type="GO" id="GO:0006271">
    <property type="term" value="P:DNA strand elongation involved in DNA replication"/>
    <property type="evidence" value="ECO:0007669"/>
    <property type="project" value="TreeGrafter"/>
</dbReference>
<dbReference type="InterPro" id="IPR046938">
    <property type="entry name" value="DNA_clamp_sf"/>
</dbReference>
<evidence type="ECO:0000256" key="2">
    <source>
        <dbReference type="ARBA" id="ARBA00010752"/>
    </source>
</evidence>
<dbReference type="GO" id="GO:0009360">
    <property type="term" value="C:DNA polymerase III complex"/>
    <property type="evidence" value="ECO:0007669"/>
    <property type="project" value="InterPro"/>
</dbReference>
<dbReference type="InterPro" id="IPR001001">
    <property type="entry name" value="DNA_polIII_beta"/>
</dbReference>
<evidence type="ECO:0000256" key="7">
    <source>
        <dbReference type="ARBA" id="ARBA00022932"/>
    </source>
</evidence>
<keyword evidence="4 10" id="KW-0808">Transferase</keyword>
<dbReference type="GO" id="GO:0003677">
    <property type="term" value="F:DNA binding"/>
    <property type="evidence" value="ECO:0007669"/>
    <property type="project" value="UniProtKB-KW"/>
</dbReference>
<dbReference type="GeneID" id="40236256"/>
<dbReference type="CDD" id="cd00140">
    <property type="entry name" value="beta_clamp"/>
    <property type="match status" value="1"/>
</dbReference>
<evidence type="ECO:0000313" key="11">
    <source>
        <dbReference type="Proteomes" id="UP000240485"/>
    </source>
</evidence>